<dbReference type="AlphaFoldDB" id="A0A813DF95"/>
<feature type="non-terminal residue" evidence="1">
    <location>
        <position position="236"/>
    </location>
</feature>
<organism evidence="1 2">
    <name type="scientific">Polarella glacialis</name>
    <name type="common">Dinoflagellate</name>
    <dbReference type="NCBI Taxonomy" id="89957"/>
    <lineage>
        <taxon>Eukaryota</taxon>
        <taxon>Sar</taxon>
        <taxon>Alveolata</taxon>
        <taxon>Dinophyceae</taxon>
        <taxon>Suessiales</taxon>
        <taxon>Suessiaceae</taxon>
        <taxon>Polarella</taxon>
    </lineage>
</organism>
<comment type="caution">
    <text evidence="1">The sequence shown here is derived from an EMBL/GenBank/DDBJ whole genome shotgun (WGS) entry which is preliminary data.</text>
</comment>
<evidence type="ECO:0000313" key="2">
    <source>
        <dbReference type="Proteomes" id="UP000654075"/>
    </source>
</evidence>
<dbReference type="EMBL" id="CAJNNV010001380">
    <property type="protein sequence ID" value="CAE8584905.1"/>
    <property type="molecule type" value="Genomic_DNA"/>
</dbReference>
<accession>A0A813DF95</accession>
<dbReference type="OrthoDB" id="250175at2759"/>
<dbReference type="Proteomes" id="UP000654075">
    <property type="component" value="Unassembled WGS sequence"/>
</dbReference>
<evidence type="ECO:0000313" key="1">
    <source>
        <dbReference type="EMBL" id="CAE8584905.1"/>
    </source>
</evidence>
<sequence length="236" mass="25401">MSELAGAAAAAPGLFLDAAAFKHFAPLLEASQGYARHSGCRFRSSSFLGVLPEEALGSFSLSSSSSSAAEETEAMESHFADQVSPGSRLAAKVQAAPEVACFARRLRAGEAGLIEEHDRAFRIVMVESVRNGMIATFRRLDIWPPCPAPLGVEDDDCSYEDVFAPIPAIAQRTYNDDVRRLLSVPCDGAVAPLLQRAMTAAFIVDFAHEAGVESPTMPQTQQDMIAEFTARVEIYE</sequence>
<keyword evidence="2" id="KW-1185">Reference proteome</keyword>
<reference evidence="1" key="1">
    <citation type="submission" date="2021-02" db="EMBL/GenBank/DDBJ databases">
        <authorList>
            <person name="Dougan E. K."/>
            <person name="Rhodes N."/>
            <person name="Thang M."/>
            <person name="Chan C."/>
        </authorList>
    </citation>
    <scope>NUCLEOTIDE SEQUENCE</scope>
</reference>
<proteinExistence type="predicted"/>
<name>A0A813DF95_POLGL</name>
<gene>
    <name evidence="1" type="ORF">PGLA1383_LOCUS3827</name>
</gene>
<protein>
    <submittedName>
        <fullName evidence="1">Uncharacterized protein</fullName>
    </submittedName>
</protein>